<comment type="catalytic activity">
    <reaction evidence="7">
        <text>[protein]-L-isoaspartate + S-adenosyl-L-methionine = [protein]-L-isoaspartate alpha-methyl ester + S-adenosyl-L-homocysteine</text>
        <dbReference type="Rhea" id="RHEA:12705"/>
        <dbReference type="Rhea" id="RHEA-COMP:12143"/>
        <dbReference type="Rhea" id="RHEA-COMP:12144"/>
        <dbReference type="ChEBI" id="CHEBI:57856"/>
        <dbReference type="ChEBI" id="CHEBI:59789"/>
        <dbReference type="ChEBI" id="CHEBI:90596"/>
        <dbReference type="ChEBI" id="CHEBI:90598"/>
        <dbReference type="EC" id="2.1.1.77"/>
    </reaction>
</comment>
<evidence type="ECO:0000256" key="1">
    <source>
        <dbReference type="ARBA" id="ARBA00004496"/>
    </source>
</evidence>
<evidence type="ECO:0000256" key="4">
    <source>
        <dbReference type="ARBA" id="ARBA00022603"/>
    </source>
</evidence>
<protein>
    <recommendedName>
        <fullName evidence="7">Protein-L-isoaspartate O-methyltransferase</fullName>
        <ecNumber evidence="7">2.1.1.77</ecNumber>
    </recommendedName>
    <alternativeName>
        <fullName evidence="7">L-isoaspartyl protein carboxyl methyltransferase</fullName>
    </alternativeName>
    <alternativeName>
        <fullName evidence="7">Protein L-isoaspartyl methyltransferase</fullName>
    </alternativeName>
    <alternativeName>
        <fullName evidence="7">Protein-beta-aspartate methyltransferase</fullName>
        <shortName evidence="7">PIMT</shortName>
    </alternativeName>
</protein>
<evidence type="ECO:0000256" key="6">
    <source>
        <dbReference type="ARBA" id="ARBA00022691"/>
    </source>
</evidence>
<keyword evidence="6 7" id="KW-0949">S-adenosyl-L-methionine</keyword>
<feature type="active site" evidence="7">
    <location>
        <position position="65"/>
    </location>
</feature>
<gene>
    <name evidence="7" type="primary">pcm</name>
    <name evidence="8" type="ORF">GCM10022406_24960</name>
</gene>
<comment type="subcellular location">
    <subcellularLocation>
        <location evidence="1 7">Cytoplasm</location>
    </subcellularLocation>
</comment>
<evidence type="ECO:0000256" key="3">
    <source>
        <dbReference type="ARBA" id="ARBA00022490"/>
    </source>
</evidence>
<dbReference type="Gene3D" id="3.40.50.150">
    <property type="entry name" value="Vaccinia Virus protein VP39"/>
    <property type="match status" value="1"/>
</dbReference>
<dbReference type="NCBIfam" id="NF001453">
    <property type="entry name" value="PRK00312.1"/>
    <property type="match status" value="1"/>
</dbReference>
<name>A0ABP7N8F6_9BACT</name>
<dbReference type="PANTHER" id="PTHR11579:SF0">
    <property type="entry name" value="PROTEIN-L-ISOASPARTATE(D-ASPARTATE) O-METHYLTRANSFERASE"/>
    <property type="match status" value="1"/>
</dbReference>
<keyword evidence="9" id="KW-1185">Reference proteome</keyword>
<organism evidence="8 9">
    <name type="scientific">Hymenobacter algoricola</name>
    <dbReference type="NCBI Taxonomy" id="486267"/>
    <lineage>
        <taxon>Bacteria</taxon>
        <taxon>Pseudomonadati</taxon>
        <taxon>Bacteroidota</taxon>
        <taxon>Cytophagia</taxon>
        <taxon>Cytophagales</taxon>
        <taxon>Hymenobacteraceae</taxon>
        <taxon>Hymenobacter</taxon>
    </lineage>
</organism>
<comment type="caution">
    <text evidence="8">The sequence shown here is derived from an EMBL/GenBank/DDBJ whole genome shotgun (WGS) entry which is preliminary data.</text>
</comment>
<dbReference type="HAMAP" id="MF_00090">
    <property type="entry name" value="PIMT"/>
    <property type="match status" value="1"/>
</dbReference>
<dbReference type="NCBIfam" id="TIGR00080">
    <property type="entry name" value="pimt"/>
    <property type="match status" value="1"/>
</dbReference>
<proteinExistence type="inferred from homology"/>
<comment type="function">
    <text evidence="7">Catalyzes the methyl esterification of L-isoaspartyl residues in peptides and proteins that result from spontaneous decomposition of normal L-aspartyl and L-asparaginyl residues. It plays a role in the repair and/or degradation of damaged proteins.</text>
</comment>
<keyword evidence="5 7" id="KW-0808">Transferase</keyword>
<evidence type="ECO:0000256" key="2">
    <source>
        <dbReference type="ARBA" id="ARBA00005369"/>
    </source>
</evidence>
<keyword evidence="3 7" id="KW-0963">Cytoplasm</keyword>
<dbReference type="EMBL" id="BAABDH010000041">
    <property type="protein sequence ID" value="GAA3939923.1"/>
    <property type="molecule type" value="Genomic_DNA"/>
</dbReference>
<comment type="similarity">
    <text evidence="2 7">Belongs to the methyltransferase superfamily. L-isoaspartyl/D-aspartyl protein methyltransferase family.</text>
</comment>
<reference evidence="9" key="1">
    <citation type="journal article" date="2019" name="Int. J. Syst. Evol. Microbiol.">
        <title>The Global Catalogue of Microorganisms (GCM) 10K type strain sequencing project: providing services to taxonomists for standard genome sequencing and annotation.</title>
        <authorList>
            <consortium name="The Broad Institute Genomics Platform"/>
            <consortium name="The Broad Institute Genome Sequencing Center for Infectious Disease"/>
            <person name="Wu L."/>
            <person name="Ma J."/>
        </authorList>
    </citation>
    <scope>NUCLEOTIDE SEQUENCE [LARGE SCALE GENOMIC DNA]</scope>
    <source>
        <strain evidence="9">JCM 17214</strain>
    </source>
</reference>
<dbReference type="InterPro" id="IPR029063">
    <property type="entry name" value="SAM-dependent_MTases_sf"/>
</dbReference>
<accession>A0ABP7N8F6</accession>
<dbReference type="Proteomes" id="UP001499909">
    <property type="component" value="Unassembled WGS sequence"/>
</dbReference>
<dbReference type="InterPro" id="IPR000682">
    <property type="entry name" value="PCMT"/>
</dbReference>
<evidence type="ECO:0000313" key="8">
    <source>
        <dbReference type="EMBL" id="GAA3939923.1"/>
    </source>
</evidence>
<evidence type="ECO:0000313" key="9">
    <source>
        <dbReference type="Proteomes" id="UP001499909"/>
    </source>
</evidence>
<dbReference type="CDD" id="cd02440">
    <property type="entry name" value="AdoMet_MTases"/>
    <property type="match status" value="1"/>
</dbReference>
<dbReference type="Pfam" id="PF01135">
    <property type="entry name" value="PCMT"/>
    <property type="match status" value="1"/>
</dbReference>
<dbReference type="SUPFAM" id="SSF53335">
    <property type="entry name" value="S-adenosyl-L-methionine-dependent methyltransferases"/>
    <property type="match status" value="1"/>
</dbReference>
<dbReference type="RefSeq" id="WP_345114269.1">
    <property type="nucleotide sequence ID" value="NZ_BAABDH010000041.1"/>
</dbReference>
<keyword evidence="4 7" id="KW-0489">Methyltransferase</keyword>
<evidence type="ECO:0000256" key="5">
    <source>
        <dbReference type="ARBA" id="ARBA00022679"/>
    </source>
</evidence>
<sequence length="219" mass="24339">MPADSYRHRGQRRTLVAELRRKGIEDERVLTALGTVPRHLFFEAAFQEHAYQDKAFPIGEGQTISQPYTVAYQTALLGVRPQDRVLEIGTGSGYQCAVLLQLTPHVFSIEFNAVLFERTRRRLASLHQAAHLFCGDGSVGLPGHGPFDKILVTAGSPTIPRALLQQLRVGGALVIPVGTEHTQRMLRVTRESEAGFVREELEEFRFVPLLGQAGWGIKN</sequence>
<dbReference type="EC" id="2.1.1.77" evidence="7"/>
<dbReference type="PANTHER" id="PTHR11579">
    <property type="entry name" value="PROTEIN-L-ISOASPARTATE O-METHYLTRANSFERASE"/>
    <property type="match status" value="1"/>
</dbReference>
<dbReference type="PROSITE" id="PS01279">
    <property type="entry name" value="PCMT"/>
    <property type="match status" value="1"/>
</dbReference>
<evidence type="ECO:0000256" key="7">
    <source>
        <dbReference type="HAMAP-Rule" id="MF_00090"/>
    </source>
</evidence>